<evidence type="ECO:0000313" key="3">
    <source>
        <dbReference type="EMBL" id="CAF3890769.1"/>
    </source>
</evidence>
<protein>
    <submittedName>
        <fullName evidence="1">Uncharacterized protein</fullName>
    </submittedName>
</protein>
<dbReference type="EMBL" id="CAJNOO010003091">
    <property type="protein sequence ID" value="CAF1317325.1"/>
    <property type="molecule type" value="Genomic_DNA"/>
</dbReference>
<reference evidence="1" key="1">
    <citation type="submission" date="2021-02" db="EMBL/GenBank/DDBJ databases">
        <authorList>
            <person name="Nowell W R."/>
        </authorList>
    </citation>
    <scope>NUCLEOTIDE SEQUENCE</scope>
</reference>
<dbReference type="Proteomes" id="UP000663882">
    <property type="component" value="Unassembled WGS sequence"/>
</dbReference>
<proteinExistence type="predicted"/>
<evidence type="ECO:0000313" key="5">
    <source>
        <dbReference type="Proteomes" id="UP000663882"/>
    </source>
</evidence>
<dbReference type="Proteomes" id="UP000663823">
    <property type="component" value="Unassembled WGS sequence"/>
</dbReference>
<accession>A0A815ENX3</accession>
<sequence length="83" mass="9719">MVDVSAIAAFLVWTTKNSQWNEKKRHCRRFFLLQLGYDLVESHVDQRRQQFQSIKRDVRLAMQAIGQTITTSQPQRISTIGIK</sequence>
<organism evidence="1 5">
    <name type="scientific">Rotaria sordida</name>
    <dbReference type="NCBI Taxonomy" id="392033"/>
    <lineage>
        <taxon>Eukaryota</taxon>
        <taxon>Metazoa</taxon>
        <taxon>Spiralia</taxon>
        <taxon>Gnathifera</taxon>
        <taxon>Rotifera</taxon>
        <taxon>Eurotatoria</taxon>
        <taxon>Bdelloidea</taxon>
        <taxon>Philodinida</taxon>
        <taxon>Philodinidae</taxon>
        <taxon>Rotaria</taxon>
    </lineage>
</organism>
<dbReference type="Proteomes" id="UP000663889">
    <property type="component" value="Unassembled WGS sequence"/>
</dbReference>
<dbReference type="Proteomes" id="UP000663874">
    <property type="component" value="Unassembled WGS sequence"/>
</dbReference>
<evidence type="ECO:0000313" key="1">
    <source>
        <dbReference type="EMBL" id="CAF1317325.1"/>
    </source>
</evidence>
<dbReference type="OrthoDB" id="10049986at2759"/>
<name>A0A815ENX3_9BILA</name>
<gene>
    <name evidence="4" type="ORF">FNK824_LOCUS34166</name>
    <name evidence="3" type="ORF">OTI717_LOCUS23260</name>
    <name evidence="1" type="ORF">RFH988_LOCUS30570</name>
    <name evidence="2" type="ORF">SEV965_LOCUS31549</name>
</gene>
<evidence type="ECO:0000313" key="4">
    <source>
        <dbReference type="EMBL" id="CAF4160563.1"/>
    </source>
</evidence>
<dbReference type="EMBL" id="CAJNOU010003670">
    <property type="protein sequence ID" value="CAF1403236.1"/>
    <property type="molecule type" value="Genomic_DNA"/>
</dbReference>
<comment type="caution">
    <text evidence="1">The sequence shown here is derived from an EMBL/GenBank/DDBJ whole genome shotgun (WGS) entry which is preliminary data.</text>
</comment>
<evidence type="ECO:0000313" key="2">
    <source>
        <dbReference type="EMBL" id="CAF1403236.1"/>
    </source>
</evidence>
<dbReference type="EMBL" id="CAJOBE010013137">
    <property type="protein sequence ID" value="CAF4160563.1"/>
    <property type="molecule type" value="Genomic_DNA"/>
</dbReference>
<dbReference type="AlphaFoldDB" id="A0A815ENX3"/>
<dbReference type="EMBL" id="CAJOAX010004120">
    <property type="protein sequence ID" value="CAF3890769.1"/>
    <property type="molecule type" value="Genomic_DNA"/>
</dbReference>